<dbReference type="SUPFAM" id="SSF50998">
    <property type="entry name" value="Quinoprotein alcohol dehydrogenase-like"/>
    <property type="match status" value="1"/>
</dbReference>
<dbReference type="GO" id="GO:0000109">
    <property type="term" value="C:nucleotide-excision repair complex"/>
    <property type="evidence" value="ECO:0007669"/>
    <property type="project" value="TreeGrafter"/>
</dbReference>
<name>A0A0D2LRN7_9CHLO</name>
<dbReference type="Gene3D" id="2.130.10.10">
    <property type="entry name" value="YVTN repeat-like/Quinoprotein amine dehydrogenase"/>
    <property type="match status" value="1"/>
</dbReference>
<dbReference type="GO" id="GO:0043161">
    <property type="term" value="P:proteasome-mediated ubiquitin-dependent protein catabolic process"/>
    <property type="evidence" value="ECO:0007669"/>
    <property type="project" value="TreeGrafter"/>
</dbReference>
<dbReference type="InterPro" id="IPR011047">
    <property type="entry name" value="Quinoprotein_ADH-like_sf"/>
</dbReference>
<dbReference type="GO" id="GO:0006283">
    <property type="term" value="P:transcription-coupled nucleotide-excision repair"/>
    <property type="evidence" value="ECO:0007669"/>
    <property type="project" value="InterPro"/>
</dbReference>
<dbReference type="OrthoDB" id="361494at2759"/>
<evidence type="ECO:0000313" key="3">
    <source>
        <dbReference type="Proteomes" id="UP000054498"/>
    </source>
</evidence>
<dbReference type="Proteomes" id="UP000054498">
    <property type="component" value="Unassembled WGS sequence"/>
</dbReference>
<evidence type="ECO:0000313" key="2">
    <source>
        <dbReference type="EMBL" id="KIY92551.1"/>
    </source>
</evidence>
<dbReference type="GO" id="GO:0031464">
    <property type="term" value="C:Cul4A-RING E3 ubiquitin ligase complex"/>
    <property type="evidence" value="ECO:0007669"/>
    <property type="project" value="TreeGrafter"/>
</dbReference>
<sequence>MLVHYPGASNPSRRPVRLAATEDGRTLFQPCGAGVQVYDISTGALLTRLRQGHFEPVTACAWSPLTQQLYTAASDGSVLAWAPKVEVALEDEEAWEWRRRGDLAPEWAALDEDDWSDGY</sequence>
<dbReference type="PROSITE" id="PS50082">
    <property type="entry name" value="WD_REPEATS_2"/>
    <property type="match status" value="1"/>
</dbReference>
<evidence type="ECO:0000256" key="1">
    <source>
        <dbReference type="PROSITE-ProRule" id="PRU00221"/>
    </source>
</evidence>
<dbReference type="RefSeq" id="XP_013891571.1">
    <property type="nucleotide sequence ID" value="XM_014036117.1"/>
</dbReference>
<dbReference type="AlphaFoldDB" id="A0A0D2LRN7"/>
<feature type="repeat" description="WD" evidence="1">
    <location>
        <begin position="50"/>
        <end position="81"/>
    </location>
</feature>
<dbReference type="EMBL" id="KK105519">
    <property type="protein sequence ID" value="KIY92551.1"/>
    <property type="molecule type" value="Genomic_DNA"/>
</dbReference>
<gene>
    <name evidence="2" type="ORF">MNEG_15412</name>
</gene>
<dbReference type="InterPro" id="IPR015943">
    <property type="entry name" value="WD40/YVTN_repeat-like_dom_sf"/>
</dbReference>
<protein>
    <submittedName>
        <fullName evidence="2">Uncharacterized protein</fullName>
    </submittedName>
</protein>
<dbReference type="KEGG" id="mng:MNEG_15412"/>
<dbReference type="GO" id="GO:0000209">
    <property type="term" value="P:protein polyubiquitination"/>
    <property type="evidence" value="ECO:0007669"/>
    <property type="project" value="TreeGrafter"/>
</dbReference>
<dbReference type="InterPro" id="IPR001680">
    <property type="entry name" value="WD40_rpt"/>
</dbReference>
<dbReference type="STRING" id="145388.A0A0D2LRN7"/>
<proteinExistence type="predicted"/>
<dbReference type="PANTHER" id="PTHR46202:SF1">
    <property type="entry name" value="DNA EXCISION REPAIR PROTEIN ERCC-8"/>
    <property type="match status" value="1"/>
</dbReference>
<reference evidence="2 3" key="1">
    <citation type="journal article" date="2013" name="BMC Genomics">
        <title>Reconstruction of the lipid metabolism for the microalga Monoraphidium neglectum from its genome sequence reveals characteristics suitable for biofuel production.</title>
        <authorList>
            <person name="Bogen C."/>
            <person name="Al-Dilaimi A."/>
            <person name="Albersmeier A."/>
            <person name="Wichmann J."/>
            <person name="Grundmann M."/>
            <person name="Rupp O."/>
            <person name="Lauersen K.J."/>
            <person name="Blifernez-Klassen O."/>
            <person name="Kalinowski J."/>
            <person name="Goesmann A."/>
            <person name="Mussgnug J.H."/>
            <person name="Kruse O."/>
        </authorList>
    </citation>
    <scope>NUCLEOTIDE SEQUENCE [LARGE SCALE GENOMIC DNA]</scope>
    <source>
        <strain evidence="2 3">SAG 48.87</strain>
    </source>
</reference>
<accession>A0A0D2LRN7</accession>
<dbReference type="PANTHER" id="PTHR46202">
    <property type="entry name" value="DNA EXCISION REPAIR PROTEIN ERCC-8"/>
    <property type="match status" value="1"/>
</dbReference>
<keyword evidence="1" id="KW-0853">WD repeat</keyword>
<organism evidence="2 3">
    <name type="scientific">Monoraphidium neglectum</name>
    <dbReference type="NCBI Taxonomy" id="145388"/>
    <lineage>
        <taxon>Eukaryota</taxon>
        <taxon>Viridiplantae</taxon>
        <taxon>Chlorophyta</taxon>
        <taxon>core chlorophytes</taxon>
        <taxon>Chlorophyceae</taxon>
        <taxon>CS clade</taxon>
        <taxon>Sphaeropleales</taxon>
        <taxon>Selenastraceae</taxon>
        <taxon>Monoraphidium</taxon>
    </lineage>
</organism>
<dbReference type="InterPro" id="IPR042238">
    <property type="entry name" value="Rad28/ERCC8/Ckn1/ATCSA-1"/>
</dbReference>
<dbReference type="PROSITE" id="PS50294">
    <property type="entry name" value="WD_REPEATS_REGION"/>
    <property type="match status" value="1"/>
</dbReference>
<dbReference type="SMART" id="SM00320">
    <property type="entry name" value="WD40"/>
    <property type="match status" value="1"/>
</dbReference>
<dbReference type="GeneID" id="25733071"/>
<keyword evidence="3" id="KW-1185">Reference proteome</keyword>